<evidence type="ECO:0000256" key="5">
    <source>
        <dbReference type="SAM" id="SignalP"/>
    </source>
</evidence>
<sequence length="289" mass="32139">MRRHVVLLLAYVATASATLEVVNQWSFMQFDFPPDPVLLEKFQPENTVPTGLEIGWDRLYLGIPRLRAGVPATLAWIPRSLPPGVSPVLQAYPDWSWHTAGRGDINCTGLISVYRVRADRCNRLWVLDAGVVTSIDDFRRVCPPKILIFDMATDRLVRSVYFPRELLRPSSLLTNWCLTTLAPPTPGLHLPATISSLTSVTRLHQVSSCTMVVVTTRGESRTPPCTPTPTLESTTLAAKGSPSWTVLWVSLTPLLKACCTTSLWPLTDCSACRLRCLHLVHRRKAQTCP</sequence>
<reference evidence="6" key="1">
    <citation type="submission" date="2022-02" db="EMBL/GenBank/DDBJ databases">
        <authorList>
            <person name="King R."/>
        </authorList>
    </citation>
    <scope>NUCLEOTIDE SEQUENCE</scope>
</reference>
<evidence type="ECO:0000256" key="4">
    <source>
        <dbReference type="ARBA" id="ARBA00022729"/>
    </source>
</evidence>
<dbReference type="InterPro" id="IPR017996">
    <property type="entry name" value="MRJP/yellow-related"/>
</dbReference>
<dbReference type="EMBL" id="LR824537">
    <property type="protein sequence ID" value="CAH1645528.1"/>
    <property type="molecule type" value="Genomic_DNA"/>
</dbReference>
<dbReference type="GO" id="GO:0005576">
    <property type="term" value="C:extracellular region"/>
    <property type="evidence" value="ECO:0007669"/>
    <property type="project" value="UniProtKB-SubCell"/>
</dbReference>
<protein>
    <recommendedName>
        <fullName evidence="8">Bee-milk protein</fullName>
    </recommendedName>
</protein>
<dbReference type="AlphaFoldDB" id="A0A9P0N5E2"/>
<dbReference type="InterPro" id="IPR011042">
    <property type="entry name" value="6-blade_b-propeller_TolB-like"/>
</dbReference>
<evidence type="ECO:0008006" key="8">
    <source>
        <dbReference type="Google" id="ProtNLM"/>
    </source>
</evidence>
<feature type="chain" id="PRO_5040372393" description="Bee-milk protein" evidence="5">
    <location>
        <begin position="18"/>
        <end position="289"/>
    </location>
</feature>
<dbReference type="Gene3D" id="2.120.10.30">
    <property type="entry name" value="TolB, C-terminal domain"/>
    <property type="match status" value="1"/>
</dbReference>
<proteinExistence type="inferred from homology"/>
<accession>A0A9P0N5E2</accession>
<keyword evidence="3" id="KW-0964">Secreted</keyword>
<dbReference type="Proteomes" id="UP001153321">
    <property type="component" value="Chromosome 6"/>
</dbReference>
<gene>
    <name evidence="6" type="ORF">SPLIT_LOCUS10880</name>
</gene>
<name>A0A9P0N5E2_SPOLI</name>
<dbReference type="PANTHER" id="PTHR10009">
    <property type="entry name" value="PROTEIN YELLOW-RELATED"/>
    <property type="match status" value="1"/>
</dbReference>
<comment type="subcellular location">
    <subcellularLocation>
        <location evidence="1">Secreted</location>
    </subcellularLocation>
</comment>
<evidence type="ECO:0000313" key="7">
    <source>
        <dbReference type="Proteomes" id="UP001153321"/>
    </source>
</evidence>
<dbReference type="PRINTS" id="PR01366">
    <property type="entry name" value="ROYALJELLY"/>
</dbReference>
<evidence type="ECO:0000256" key="3">
    <source>
        <dbReference type="ARBA" id="ARBA00022525"/>
    </source>
</evidence>
<comment type="similarity">
    <text evidence="2">Belongs to the major royal jelly protein family.</text>
</comment>
<dbReference type="PANTHER" id="PTHR10009:SF19">
    <property type="entry name" value="RE55542P"/>
    <property type="match status" value="1"/>
</dbReference>
<evidence type="ECO:0000256" key="1">
    <source>
        <dbReference type="ARBA" id="ARBA00004613"/>
    </source>
</evidence>
<keyword evidence="4 5" id="KW-0732">Signal</keyword>
<dbReference type="Pfam" id="PF03022">
    <property type="entry name" value="MRJP"/>
    <property type="match status" value="1"/>
</dbReference>
<organism evidence="6 7">
    <name type="scientific">Spodoptera littoralis</name>
    <name type="common">Egyptian cotton leafworm</name>
    <dbReference type="NCBI Taxonomy" id="7109"/>
    <lineage>
        <taxon>Eukaryota</taxon>
        <taxon>Metazoa</taxon>
        <taxon>Ecdysozoa</taxon>
        <taxon>Arthropoda</taxon>
        <taxon>Hexapoda</taxon>
        <taxon>Insecta</taxon>
        <taxon>Pterygota</taxon>
        <taxon>Neoptera</taxon>
        <taxon>Endopterygota</taxon>
        <taxon>Lepidoptera</taxon>
        <taxon>Glossata</taxon>
        <taxon>Ditrysia</taxon>
        <taxon>Noctuoidea</taxon>
        <taxon>Noctuidae</taxon>
        <taxon>Amphipyrinae</taxon>
        <taxon>Spodoptera</taxon>
    </lineage>
</organism>
<evidence type="ECO:0000313" key="6">
    <source>
        <dbReference type="EMBL" id="CAH1645528.1"/>
    </source>
</evidence>
<keyword evidence="7" id="KW-1185">Reference proteome</keyword>
<evidence type="ECO:0000256" key="2">
    <source>
        <dbReference type="ARBA" id="ARBA00009127"/>
    </source>
</evidence>
<feature type="signal peptide" evidence="5">
    <location>
        <begin position="1"/>
        <end position="17"/>
    </location>
</feature>